<dbReference type="AlphaFoldDB" id="A0A919CRK0"/>
<proteinExistence type="predicted"/>
<comment type="caution">
    <text evidence="1">The sequence shown here is derived from an EMBL/GenBank/DDBJ whole genome shotgun (WGS) entry which is preliminary data.</text>
</comment>
<organism evidence="1 2">
    <name type="scientific">Thalassobaculum fulvum</name>
    <dbReference type="NCBI Taxonomy" id="1633335"/>
    <lineage>
        <taxon>Bacteria</taxon>
        <taxon>Pseudomonadati</taxon>
        <taxon>Pseudomonadota</taxon>
        <taxon>Alphaproteobacteria</taxon>
        <taxon>Rhodospirillales</taxon>
        <taxon>Thalassobaculaceae</taxon>
        <taxon>Thalassobaculum</taxon>
    </lineage>
</organism>
<dbReference type="InterPro" id="IPR009922">
    <property type="entry name" value="DUF1457"/>
</dbReference>
<evidence type="ECO:0008006" key="3">
    <source>
        <dbReference type="Google" id="ProtNLM"/>
    </source>
</evidence>
<accession>A0A919CRK0</accession>
<name>A0A919CRK0_9PROT</name>
<dbReference type="Proteomes" id="UP000630353">
    <property type="component" value="Unassembled WGS sequence"/>
</dbReference>
<evidence type="ECO:0000313" key="2">
    <source>
        <dbReference type="Proteomes" id="UP000630353"/>
    </source>
</evidence>
<sequence length="183" mass="20708">MADLLDGIETSEERSRAFAAYWGSLPKTALIPHRDRFRPEAIPRLLPNMVIHELVSPEMLRLRLVGSAVIQDYGQEITGRNYLDFVDEPRRPKASRAIHVICEQPAGMLVQLRSVTRAGRIMTRESIAFPMRGDGDVANLVYFCSSPAREREIVGPEVDQLQVMNVMRRTYIDIGAGLPDFRD</sequence>
<dbReference type="Pfam" id="PF07310">
    <property type="entry name" value="PAS_5"/>
    <property type="match status" value="1"/>
</dbReference>
<reference evidence="1" key="2">
    <citation type="submission" date="2020-09" db="EMBL/GenBank/DDBJ databases">
        <authorList>
            <person name="Sun Q."/>
            <person name="Kim S."/>
        </authorList>
    </citation>
    <scope>NUCLEOTIDE SEQUENCE</scope>
    <source>
        <strain evidence="1">KCTC 42651</strain>
    </source>
</reference>
<dbReference type="EMBL" id="BMZS01000011">
    <property type="protein sequence ID" value="GHD59902.1"/>
    <property type="molecule type" value="Genomic_DNA"/>
</dbReference>
<keyword evidence="2" id="KW-1185">Reference proteome</keyword>
<reference evidence="1" key="1">
    <citation type="journal article" date="2014" name="Int. J. Syst. Evol. Microbiol.">
        <title>Complete genome sequence of Corynebacterium casei LMG S-19264T (=DSM 44701T), isolated from a smear-ripened cheese.</title>
        <authorList>
            <consortium name="US DOE Joint Genome Institute (JGI-PGF)"/>
            <person name="Walter F."/>
            <person name="Albersmeier A."/>
            <person name="Kalinowski J."/>
            <person name="Ruckert C."/>
        </authorList>
    </citation>
    <scope>NUCLEOTIDE SEQUENCE</scope>
    <source>
        <strain evidence="1">KCTC 42651</strain>
    </source>
</reference>
<evidence type="ECO:0000313" key="1">
    <source>
        <dbReference type="EMBL" id="GHD59902.1"/>
    </source>
</evidence>
<dbReference type="RefSeq" id="WP_189993905.1">
    <property type="nucleotide sequence ID" value="NZ_BMZS01000011.1"/>
</dbReference>
<gene>
    <name evidence="1" type="ORF">GCM10017083_45160</name>
</gene>
<protein>
    <recommendedName>
        <fullName evidence="3">PAS domain-containing protein</fullName>
    </recommendedName>
</protein>